<protein>
    <submittedName>
        <fullName evidence="9">Putative membrane protein YccC</fullName>
    </submittedName>
</protein>
<evidence type="ECO:0000256" key="5">
    <source>
        <dbReference type="ARBA" id="ARBA00023136"/>
    </source>
</evidence>
<keyword evidence="2" id="KW-1003">Cell membrane</keyword>
<dbReference type="InterPro" id="IPR049453">
    <property type="entry name" value="Memb_transporter_dom"/>
</dbReference>
<comment type="subcellular location">
    <subcellularLocation>
        <location evidence="1">Cell membrane</location>
        <topology evidence="1">Multi-pass membrane protein</topology>
    </subcellularLocation>
</comment>
<keyword evidence="5 7" id="KW-0472">Membrane</keyword>
<feature type="transmembrane region" description="Helical" evidence="7">
    <location>
        <begin position="295"/>
        <end position="313"/>
    </location>
</feature>
<dbReference type="OrthoDB" id="4775591at2"/>
<feature type="transmembrane region" description="Helical" evidence="7">
    <location>
        <begin position="74"/>
        <end position="94"/>
    </location>
</feature>
<dbReference type="Proteomes" id="UP000318297">
    <property type="component" value="Unassembled WGS sequence"/>
</dbReference>
<feature type="transmembrane region" description="Helical" evidence="7">
    <location>
        <begin position="350"/>
        <end position="382"/>
    </location>
</feature>
<dbReference type="Pfam" id="PF13515">
    <property type="entry name" value="FUSC_2"/>
    <property type="match status" value="1"/>
</dbReference>
<name>A0A561E1E4_9MICO</name>
<sequence length="579" mass="62251">MPSAIPSALSRQVMTFAEVKPAPGRWKFALHATAITAVAVALISLILGPALALVGLLGAFLGVVASNRPIRNRLVILSAMDATYIVGTALGTLVGESPVLLTMLLCTIAVITVLGYNTLVGEPPGAMFLIIGPAIATYLPSVGMARGSIIAVAAIGCIGASAASLLLQLLTPRQAEQDAMDGARQAVTEYLDTDVETTPLSRRAALRDNAYANVFAASMILEDAVGREPRLHRWRQMNSELRRLHVAIVERIVRIHLLGSTVAVSGMEQRRYLGRPDATYLVRWGLSTASLPWLAARRIGAAVLLTCVVSYGFHIGHPYWSVMTAALIMSMQADRLSLTHRALHRLAGTVVGIGVFAAVHSLHLSGIIVVLITLVLVFFIQLLAVRNYAIAVIFVTPMALLISTASSPYKPIGTIVGQRFLETLIGAAASLLVIWIMGRRTPIALVRRQFRRTLRSLERLLLLLSDGQQSTDSGYAARRDLAFEKLQCGRILQIAQSDLPGELADGDELETALNELTYVVLAACWTTDPVTALDAHAMAQRLQRLLAHLPPVGTTPVDATGIADALRVLLRVGKRLNIE</sequence>
<keyword evidence="3 7" id="KW-0812">Transmembrane</keyword>
<dbReference type="GO" id="GO:0005886">
    <property type="term" value="C:plasma membrane"/>
    <property type="evidence" value="ECO:0007669"/>
    <property type="project" value="UniProtKB-SubCell"/>
</dbReference>
<proteinExistence type="inferred from homology"/>
<evidence type="ECO:0000259" key="8">
    <source>
        <dbReference type="Pfam" id="PF13515"/>
    </source>
</evidence>
<feature type="transmembrane region" description="Helical" evidence="7">
    <location>
        <begin position="100"/>
        <end position="119"/>
    </location>
</feature>
<feature type="transmembrane region" description="Helical" evidence="7">
    <location>
        <begin position="149"/>
        <end position="170"/>
    </location>
</feature>
<feature type="transmembrane region" description="Helical" evidence="7">
    <location>
        <begin position="388"/>
        <end position="408"/>
    </location>
</feature>
<evidence type="ECO:0000256" key="2">
    <source>
        <dbReference type="ARBA" id="ARBA00022475"/>
    </source>
</evidence>
<dbReference type="AlphaFoldDB" id="A0A561E1E4"/>
<comment type="caution">
    <text evidence="9">The sequence shown here is derived from an EMBL/GenBank/DDBJ whole genome shotgun (WGS) entry which is preliminary data.</text>
</comment>
<dbReference type="RefSeq" id="WP_145230107.1">
    <property type="nucleotide sequence ID" value="NZ_VIVQ01000003.1"/>
</dbReference>
<accession>A0A561E1E4</accession>
<evidence type="ECO:0000256" key="6">
    <source>
        <dbReference type="ARBA" id="ARBA00043993"/>
    </source>
</evidence>
<feature type="transmembrane region" description="Helical" evidence="7">
    <location>
        <begin position="420"/>
        <end position="438"/>
    </location>
</feature>
<evidence type="ECO:0000256" key="7">
    <source>
        <dbReference type="SAM" id="Phobius"/>
    </source>
</evidence>
<evidence type="ECO:0000313" key="9">
    <source>
        <dbReference type="EMBL" id="TWE09448.1"/>
    </source>
</evidence>
<evidence type="ECO:0000313" key="10">
    <source>
        <dbReference type="Proteomes" id="UP000318297"/>
    </source>
</evidence>
<keyword evidence="4 7" id="KW-1133">Transmembrane helix</keyword>
<gene>
    <name evidence="9" type="ORF">BKA23_3151</name>
</gene>
<keyword evidence="10" id="KW-1185">Reference proteome</keyword>
<feature type="domain" description="Integral membrane bound transporter" evidence="8">
    <location>
        <begin position="306"/>
        <end position="433"/>
    </location>
</feature>
<feature type="transmembrane region" description="Helical" evidence="7">
    <location>
        <begin position="126"/>
        <end position="143"/>
    </location>
</feature>
<organism evidence="9 10">
    <name type="scientific">Rudaeicoccus suwonensis</name>
    <dbReference type="NCBI Taxonomy" id="657409"/>
    <lineage>
        <taxon>Bacteria</taxon>
        <taxon>Bacillati</taxon>
        <taxon>Actinomycetota</taxon>
        <taxon>Actinomycetes</taxon>
        <taxon>Micrococcales</taxon>
        <taxon>Dermacoccaceae</taxon>
        <taxon>Rudaeicoccus</taxon>
    </lineage>
</organism>
<dbReference type="PANTHER" id="PTHR30509">
    <property type="entry name" value="P-HYDROXYBENZOIC ACID EFFLUX PUMP SUBUNIT-RELATED"/>
    <property type="match status" value="1"/>
</dbReference>
<reference evidence="9 10" key="1">
    <citation type="submission" date="2019-06" db="EMBL/GenBank/DDBJ databases">
        <title>Sequencing the genomes of 1000 actinobacteria strains.</title>
        <authorList>
            <person name="Klenk H.-P."/>
        </authorList>
    </citation>
    <scope>NUCLEOTIDE SEQUENCE [LARGE SCALE GENOMIC DNA]</scope>
    <source>
        <strain evidence="9 10">DSM 19560</strain>
    </source>
</reference>
<dbReference type="PANTHER" id="PTHR30509:SF9">
    <property type="entry name" value="MULTIDRUG RESISTANCE PROTEIN MDTO"/>
    <property type="match status" value="1"/>
</dbReference>
<evidence type="ECO:0000256" key="1">
    <source>
        <dbReference type="ARBA" id="ARBA00004651"/>
    </source>
</evidence>
<evidence type="ECO:0000256" key="4">
    <source>
        <dbReference type="ARBA" id="ARBA00022989"/>
    </source>
</evidence>
<evidence type="ECO:0000256" key="3">
    <source>
        <dbReference type="ARBA" id="ARBA00022692"/>
    </source>
</evidence>
<comment type="similarity">
    <text evidence="6">Belongs to the YccS/YhfK family.</text>
</comment>
<feature type="transmembrane region" description="Helical" evidence="7">
    <location>
        <begin position="29"/>
        <end position="62"/>
    </location>
</feature>
<dbReference type="EMBL" id="VIVQ01000003">
    <property type="protein sequence ID" value="TWE09448.1"/>
    <property type="molecule type" value="Genomic_DNA"/>
</dbReference>